<dbReference type="OrthoDB" id="255990at2"/>
<name>A0A5C5WUT2_9BACT</name>
<dbReference type="Pfam" id="PF07285">
    <property type="entry name" value="DUF1444"/>
    <property type="match status" value="1"/>
</dbReference>
<dbReference type="RefSeq" id="WP_146514425.1">
    <property type="nucleotide sequence ID" value="NZ_SJPI01000001.1"/>
</dbReference>
<dbReference type="AlphaFoldDB" id="A0A5C5WUT2"/>
<organism evidence="1 2">
    <name type="scientific">Rubripirellula amarantea</name>
    <dbReference type="NCBI Taxonomy" id="2527999"/>
    <lineage>
        <taxon>Bacteria</taxon>
        <taxon>Pseudomonadati</taxon>
        <taxon>Planctomycetota</taxon>
        <taxon>Planctomycetia</taxon>
        <taxon>Pirellulales</taxon>
        <taxon>Pirellulaceae</taxon>
        <taxon>Rubripirellula</taxon>
    </lineage>
</organism>
<keyword evidence="2" id="KW-1185">Reference proteome</keyword>
<dbReference type="Proteomes" id="UP000316598">
    <property type="component" value="Unassembled WGS sequence"/>
</dbReference>
<evidence type="ECO:0000313" key="2">
    <source>
        <dbReference type="Proteomes" id="UP000316598"/>
    </source>
</evidence>
<gene>
    <name evidence="1" type="ORF">Pla22_20150</name>
</gene>
<evidence type="ECO:0000313" key="1">
    <source>
        <dbReference type="EMBL" id="TWT54368.1"/>
    </source>
</evidence>
<accession>A0A5C5WUT2</accession>
<reference evidence="1 2" key="1">
    <citation type="submission" date="2019-02" db="EMBL/GenBank/DDBJ databases">
        <title>Deep-cultivation of Planctomycetes and their phenomic and genomic characterization uncovers novel biology.</title>
        <authorList>
            <person name="Wiegand S."/>
            <person name="Jogler M."/>
            <person name="Boedeker C."/>
            <person name="Pinto D."/>
            <person name="Vollmers J."/>
            <person name="Rivas-Marin E."/>
            <person name="Kohn T."/>
            <person name="Peeters S.H."/>
            <person name="Heuer A."/>
            <person name="Rast P."/>
            <person name="Oberbeckmann S."/>
            <person name="Bunk B."/>
            <person name="Jeske O."/>
            <person name="Meyerdierks A."/>
            <person name="Storesund J.E."/>
            <person name="Kallscheuer N."/>
            <person name="Luecker S."/>
            <person name="Lage O.M."/>
            <person name="Pohl T."/>
            <person name="Merkel B.J."/>
            <person name="Hornburger P."/>
            <person name="Mueller R.-W."/>
            <person name="Bruemmer F."/>
            <person name="Labrenz M."/>
            <person name="Spormann A.M."/>
            <person name="Op Den Camp H."/>
            <person name="Overmann J."/>
            <person name="Amann R."/>
            <person name="Jetten M.S.M."/>
            <person name="Mascher T."/>
            <person name="Medema M.H."/>
            <person name="Devos D.P."/>
            <person name="Kaster A.-K."/>
            <person name="Ovreas L."/>
            <person name="Rohde M."/>
            <person name="Galperin M.Y."/>
            <person name="Jogler C."/>
        </authorList>
    </citation>
    <scope>NUCLEOTIDE SEQUENCE [LARGE SCALE GENOMIC DNA]</scope>
    <source>
        <strain evidence="1 2">Pla22</strain>
    </source>
</reference>
<comment type="caution">
    <text evidence="1">The sequence shown here is derived from an EMBL/GenBank/DDBJ whole genome shotgun (WGS) entry which is preliminary data.</text>
</comment>
<proteinExistence type="predicted"/>
<evidence type="ECO:0008006" key="3">
    <source>
        <dbReference type="Google" id="ProtNLM"/>
    </source>
</evidence>
<dbReference type="InterPro" id="IPR010838">
    <property type="entry name" value="DUF1444"/>
</dbReference>
<sequence length="261" mass="28993">MDIDAFTRRVLDSLKKSFPDRLFTLGEELGLIHSGEMQFGMANLYAQYQQSPIADDEFDGMIKAKFAAIFQMVESNLNPIPDAWGDARDRLRLQLVSTRVSTLGHAVTFPFADDVTSSVVIDSPDGYAYVRPEDAERWQQTSVDLIEVAKANLVKASEQLEVSLVPGGVKLLVIQTGDGYDAARILLPEVRKILLDELDDEDVGTVYAGVPNRDFLIAWSMDTPDEIHQQLCSTVAADANRQSHPLSKHVFRLSEEVIVPV</sequence>
<dbReference type="EMBL" id="SJPI01000001">
    <property type="protein sequence ID" value="TWT54368.1"/>
    <property type="molecule type" value="Genomic_DNA"/>
</dbReference>
<protein>
    <recommendedName>
        <fullName evidence="3">DUF1444 family protein</fullName>
    </recommendedName>
</protein>